<keyword evidence="1 3" id="KW-0853">WD repeat</keyword>
<dbReference type="InterPro" id="IPR011047">
    <property type="entry name" value="Quinoprotein_ADH-like_sf"/>
</dbReference>
<dbReference type="SUPFAM" id="SSF50978">
    <property type="entry name" value="WD40 repeat-like"/>
    <property type="match status" value="1"/>
</dbReference>
<evidence type="ECO:0000313" key="5">
    <source>
        <dbReference type="EMBL" id="KAJ5246691.1"/>
    </source>
</evidence>
<dbReference type="InterPro" id="IPR001680">
    <property type="entry name" value="WD40_rpt"/>
</dbReference>
<evidence type="ECO:0000256" key="3">
    <source>
        <dbReference type="PROSITE-ProRule" id="PRU00221"/>
    </source>
</evidence>
<sequence length="1374" mass="153032">MATTISYGEKNSGFQAGVIHGNVGNVTIVQSETLNQECLRDLRATNPVDDKERIENTKGGLFKDSYRWILDNKEFKQWQDSEKNRLLWIRGDPGKGKTMLLCGVIEELTRLYGDNASISFFFCQATDMRINSATSVLRGLIYLLVKNHSSLLHHVRARYDYAGKTLFEDVNAWNALSTIFRDILNDPTLQTTYLIIDALDECTNGLRFLLDLIVQESSVNPQIKWIVSSRNWPEIAERLDIATQLAPISLELNEASVSEAVDQFIQHKVDELAKAKKYSDKTRHSVQSYLSSNSQGTFLWVALVCQNLEKIRINVLKKLKSFPPGLEALYGRMIGQVRESEDAELCKEILAIMSTVFRPITLHELTSFIELLDNDDYDDLVALEEIIAICGSFLTLRQHTIVFVHQSAKEFLLKEALSEILPRGIEAEHDMIFIRSLDVILKTLQRDIWNIKLPGLHTKDICKPSPNPLAAVEYSCVYWIDHLEASLLNGACELGVDDRGRVDTFLQQKFLHWLEALSILRCVSDGIQVMRKLEIFIEKEGPDWVLNNPVVEENWSACLQTLEGHSYEIRSIAWSPDGSRLASGSADKTVRIWDPATGQSVSILEGHTDWVNSIAWSPDGSRLVSGSGDKTVRIWDPATGQSVSTLNCYSRSAFSAVYSIAWSPDGSRLASGSGDNIVQIWDLATGQSMSILEGHTKWVNTIAWSPDGSRLASGSGDKTVRIWDPATGQSVSTLNGHSRSAFSAVYSIAWSPDGSRLASGSGDNIVRIWDPATGQNMSILEGHTYSVYSIAWSPDGSRLVSGSEDKTVRIWDPATGQSVSILEGHTDWVNSIFWSPDGSRLASGSEDKTVRIWDPATGQSMSTLEGHSLEIRSITWSPDGSRLASGSEDKTVRIWDPATGQSVSILEGHNNWVNTIAWSPDGSQLASGSGDKIVRIWDPVTGQSMSTLEGHSYEIRSIAWSPDRSRLASGSEDKTVRIWNPATGQSVSILEGHNNWVNTIAWSPDGSRLASGSGDKTVRIWDPATGQSMSILKGHTYSVYSIAWSPDGSQLVSGSEDKTVRIWDPATGQSVSALEVHSRMITSIAWLPDGSRLASASDDNTVRIWDPATNQSVSTIPINTITSLEFDKADINRLHTNVGTFENQKARQSRAFPNTPATPKTLEKGIFICLLSRGMAEAAECSKRSIIHIRKNLRLFGNVRAPPTRVGRRRSTTPPMIQTLCDHLLEKPGSKTPICEISTYTIYRTLNPIIWCLTLLQISKFHRDQRYQILFVYAQDGIVLSCVFQGSTNAALFEDFIEQLLKYCGRWPEPKSVVVMDNASFYHSDRIKGMCVTAGVKLMYLPSYSPDLNPIEEFFSELKVFIRCFWRKYKQSPE</sequence>
<comment type="caution">
    <text evidence="5">The sequence shown here is derived from an EMBL/GenBank/DDBJ whole genome shotgun (WGS) entry which is preliminary data.</text>
</comment>
<dbReference type="PANTHER" id="PTHR19879:SF9">
    <property type="entry name" value="TRANSCRIPTION INITIATION FACTOR TFIID SUBUNIT 5"/>
    <property type="match status" value="1"/>
</dbReference>
<dbReference type="SUPFAM" id="SSF50998">
    <property type="entry name" value="Quinoprotein alcohol dehydrogenase-like"/>
    <property type="match status" value="1"/>
</dbReference>
<dbReference type="Pfam" id="PF24883">
    <property type="entry name" value="NPHP3_N"/>
    <property type="match status" value="1"/>
</dbReference>
<name>A0A9W9PGZ7_9EURO</name>
<feature type="repeat" description="WD" evidence="3">
    <location>
        <begin position="692"/>
        <end position="733"/>
    </location>
</feature>
<dbReference type="InterPro" id="IPR036322">
    <property type="entry name" value="WD40_repeat_dom_sf"/>
</dbReference>
<dbReference type="CDD" id="cd00200">
    <property type="entry name" value="WD40"/>
    <property type="match status" value="2"/>
</dbReference>
<dbReference type="PROSITE" id="PS00678">
    <property type="entry name" value="WD_REPEATS_1"/>
    <property type="match status" value="1"/>
</dbReference>
<keyword evidence="2" id="KW-0677">Repeat</keyword>
<feature type="repeat" description="WD" evidence="3">
    <location>
        <begin position="864"/>
        <end position="905"/>
    </location>
</feature>
<dbReference type="RefSeq" id="XP_058334112.1">
    <property type="nucleotide sequence ID" value="XM_058470971.1"/>
</dbReference>
<dbReference type="Pfam" id="PF22939">
    <property type="entry name" value="WHD_GPIID"/>
    <property type="match status" value="1"/>
</dbReference>
<feature type="repeat" description="WD" evidence="3">
    <location>
        <begin position="1074"/>
        <end position="1115"/>
    </location>
</feature>
<dbReference type="PROSITE" id="PS50294">
    <property type="entry name" value="WD_REPEATS_REGION"/>
    <property type="match status" value="13"/>
</dbReference>
<reference evidence="5" key="1">
    <citation type="submission" date="2022-11" db="EMBL/GenBank/DDBJ databases">
        <authorList>
            <person name="Petersen C."/>
        </authorList>
    </citation>
    <scope>NUCLEOTIDE SEQUENCE</scope>
    <source>
        <strain evidence="5">IBT 19713</strain>
    </source>
</reference>
<gene>
    <name evidence="5" type="ORF">N7468_001674</name>
</gene>
<dbReference type="Pfam" id="PF13358">
    <property type="entry name" value="DDE_3"/>
    <property type="match status" value="1"/>
</dbReference>
<dbReference type="Proteomes" id="UP001150941">
    <property type="component" value="Unassembled WGS sequence"/>
</dbReference>
<dbReference type="PROSITE" id="PS50082">
    <property type="entry name" value="WD_REPEATS_2"/>
    <property type="match status" value="13"/>
</dbReference>
<feature type="repeat" description="WD" evidence="3">
    <location>
        <begin position="948"/>
        <end position="989"/>
    </location>
</feature>
<keyword evidence="6" id="KW-1185">Reference proteome</keyword>
<dbReference type="InterPro" id="IPR054471">
    <property type="entry name" value="GPIID_WHD"/>
</dbReference>
<proteinExistence type="predicted"/>
<feature type="repeat" description="WD" evidence="3">
    <location>
        <begin position="906"/>
        <end position="947"/>
    </location>
</feature>
<dbReference type="SUPFAM" id="SSF53098">
    <property type="entry name" value="Ribonuclease H-like"/>
    <property type="match status" value="1"/>
</dbReference>
<dbReference type="Gene3D" id="2.130.10.10">
    <property type="entry name" value="YVTN repeat-like/Quinoprotein amine dehydrogenase"/>
    <property type="match status" value="7"/>
</dbReference>
<dbReference type="InterPro" id="IPR038717">
    <property type="entry name" value="Tc1-like_DDE_dom"/>
</dbReference>
<feature type="repeat" description="WD" evidence="3">
    <location>
        <begin position="738"/>
        <end position="779"/>
    </location>
</feature>
<feature type="repeat" description="WD" evidence="3">
    <location>
        <begin position="780"/>
        <end position="821"/>
    </location>
</feature>
<dbReference type="Gene3D" id="3.40.50.300">
    <property type="entry name" value="P-loop containing nucleotide triphosphate hydrolases"/>
    <property type="match status" value="1"/>
</dbReference>
<feature type="repeat" description="WD" evidence="3">
    <location>
        <begin position="1032"/>
        <end position="1073"/>
    </location>
</feature>
<evidence type="ECO:0000256" key="2">
    <source>
        <dbReference type="ARBA" id="ARBA00022737"/>
    </source>
</evidence>
<dbReference type="Pfam" id="PF00400">
    <property type="entry name" value="WD40"/>
    <property type="match status" value="4"/>
</dbReference>
<dbReference type="EMBL" id="JAPQKS010000002">
    <property type="protein sequence ID" value="KAJ5246691.1"/>
    <property type="molecule type" value="Genomic_DNA"/>
</dbReference>
<evidence type="ECO:0000256" key="1">
    <source>
        <dbReference type="ARBA" id="ARBA00022574"/>
    </source>
</evidence>
<organism evidence="5 6">
    <name type="scientific">Penicillium chermesinum</name>
    <dbReference type="NCBI Taxonomy" id="63820"/>
    <lineage>
        <taxon>Eukaryota</taxon>
        <taxon>Fungi</taxon>
        <taxon>Dikarya</taxon>
        <taxon>Ascomycota</taxon>
        <taxon>Pezizomycotina</taxon>
        <taxon>Eurotiomycetes</taxon>
        <taxon>Eurotiomycetidae</taxon>
        <taxon>Eurotiales</taxon>
        <taxon>Aspergillaceae</taxon>
        <taxon>Penicillium</taxon>
    </lineage>
</organism>
<dbReference type="GO" id="GO:0003676">
    <property type="term" value="F:nucleic acid binding"/>
    <property type="evidence" value="ECO:0007669"/>
    <property type="project" value="InterPro"/>
</dbReference>
<evidence type="ECO:0000259" key="4">
    <source>
        <dbReference type="PROSITE" id="PS50837"/>
    </source>
</evidence>
<dbReference type="FunFam" id="3.40.50.300:FF:001638">
    <property type="entry name" value="NACHT and WD40 domain protein"/>
    <property type="match status" value="1"/>
</dbReference>
<dbReference type="InterPro" id="IPR019775">
    <property type="entry name" value="WD40_repeat_CS"/>
</dbReference>
<dbReference type="SMART" id="SM00320">
    <property type="entry name" value="WD40"/>
    <property type="match status" value="13"/>
</dbReference>
<feature type="repeat" description="WD" evidence="3">
    <location>
        <begin position="822"/>
        <end position="863"/>
    </location>
</feature>
<dbReference type="PRINTS" id="PR00320">
    <property type="entry name" value="GPROTEINBRPT"/>
</dbReference>
<dbReference type="InterPro" id="IPR015943">
    <property type="entry name" value="WD40/YVTN_repeat-like_dom_sf"/>
</dbReference>
<accession>A0A9W9PGZ7</accession>
<dbReference type="InterPro" id="IPR007111">
    <property type="entry name" value="NACHT_NTPase"/>
</dbReference>
<dbReference type="PANTHER" id="PTHR19879">
    <property type="entry name" value="TRANSCRIPTION INITIATION FACTOR TFIID"/>
    <property type="match status" value="1"/>
</dbReference>
<feature type="repeat" description="WD" evidence="3">
    <location>
        <begin position="990"/>
        <end position="1031"/>
    </location>
</feature>
<dbReference type="GeneID" id="83198274"/>
<dbReference type="Pfam" id="PF23389">
    <property type="entry name" value="Beta-prop_WDR19_1st"/>
    <property type="match status" value="2"/>
</dbReference>
<dbReference type="SUPFAM" id="SSF82171">
    <property type="entry name" value="DPP6 N-terminal domain-like"/>
    <property type="match status" value="1"/>
</dbReference>
<dbReference type="InterPro" id="IPR057855">
    <property type="entry name" value="Beta-prop_WDR19_1st"/>
</dbReference>
<dbReference type="SUPFAM" id="SSF52540">
    <property type="entry name" value="P-loop containing nucleoside triphosphate hydrolases"/>
    <property type="match status" value="1"/>
</dbReference>
<evidence type="ECO:0000313" key="6">
    <source>
        <dbReference type="Proteomes" id="UP001150941"/>
    </source>
</evidence>
<dbReference type="InterPro" id="IPR056884">
    <property type="entry name" value="NPHP3-like_N"/>
</dbReference>
<protein>
    <recommendedName>
        <fullName evidence="4">NACHT domain-containing protein</fullName>
    </recommendedName>
</protein>
<feature type="repeat" description="WD" evidence="3">
    <location>
        <begin position="562"/>
        <end position="603"/>
    </location>
</feature>
<dbReference type="OrthoDB" id="538223at2759"/>
<dbReference type="InterPro" id="IPR020472">
    <property type="entry name" value="WD40_PAC1"/>
</dbReference>
<feature type="domain" description="NACHT" evidence="4">
    <location>
        <begin position="85"/>
        <end position="306"/>
    </location>
</feature>
<reference evidence="5" key="2">
    <citation type="journal article" date="2023" name="IMA Fungus">
        <title>Comparative genomic study of the Penicillium genus elucidates a diverse pangenome and 15 lateral gene transfer events.</title>
        <authorList>
            <person name="Petersen C."/>
            <person name="Sorensen T."/>
            <person name="Nielsen M.R."/>
            <person name="Sondergaard T.E."/>
            <person name="Sorensen J.L."/>
            <person name="Fitzpatrick D.A."/>
            <person name="Frisvad J.C."/>
            <person name="Nielsen K.L."/>
        </authorList>
    </citation>
    <scope>NUCLEOTIDE SEQUENCE</scope>
    <source>
        <strain evidence="5">IBT 19713</strain>
    </source>
</reference>
<dbReference type="PROSITE" id="PS50837">
    <property type="entry name" value="NACHT"/>
    <property type="match status" value="1"/>
</dbReference>
<dbReference type="InterPro" id="IPR036397">
    <property type="entry name" value="RNaseH_sf"/>
</dbReference>
<dbReference type="Gene3D" id="3.30.420.10">
    <property type="entry name" value="Ribonuclease H-like superfamily/Ribonuclease H"/>
    <property type="match status" value="1"/>
</dbReference>
<dbReference type="InterPro" id="IPR027417">
    <property type="entry name" value="P-loop_NTPase"/>
</dbReference>
<dbReference type="InterPro" id="IPR012337">
    <property type="entry name" value="RNaseH-like_sf"/>
</dbReference>
<feature type="repeat" description="WD" evidence="3">
    <location>
        <begin position="604"/>
        <end position="645"/>
    </location>
</feature>
<feature type="repeat" description="WD" evidence="3">
    <location>
        <begin position="650"/>
        <end position="691"/>
    </location>
</feature>